<dbReference type="GO" id="GO:0003677">
    <property type="term" value="F:DNA binding"/>
    <property type="evidence" value="ECO:0007669"/>
    <property type="project" value="UniProtKB-KW"/>
</dbReference>
<organism evidence="5 6">
    <name type="scientific">Streptomyces caatingaensis</name>
    <dbReference type="NCBI Taxonomy" id="1678637"/>
    <lineage>
        <taxon>Bacteria</taxon>
        <taxon>Bacillati</taxon>
        <taxon>Actinomycetota</taxon>
        <taxon>Actinomycetes</taxon>
        <taxon>Kitasatosporales</taxon>
        <taxon>Streptomycetaceae</taxon>
        <taxon>Streptomyces</taxon>
    </lineage>
</organism>
<dbReference type="OrthoDB" id="3405463at2"/>
<dbReference type="InterPro" id="IPR050639">
    <property type="entry name" value="SSR_resolvase"/>
</dbReference>
<evidence type="ECO:0000256" key="1">
    <source>
        <dbReference type="ARBA" id="ARBA00009913"/>
    </source>
</evidence>
<feature type="domain" description="Resolvase/invertase-type recombinase catalytic" evidence="4">
    <location>
        <begin position="86"/>
        <end position="230"/>
    </location>
</feature>
<dbReference type="Pfam" id="PF00239">
    <property type="entry name" value="Resolvase"/>
    <property type="match status" value="1"/>
</dbReference>
<keyword evidence="2" id="KW-0238">DNA-binding</keyword>
<dbReference type="InterPro" id="IPR006119">
    <property type="entry name" value="Resolv_N"/>
</dbReference>
<dbReference type="GO" id="GO:0000150">
    <property type="term" value="F:DNA strand exchange activity"/>
    <property type="evidence" value="ECO:0007669"/>
    <property type="project" value="InterPro"/>
</dbReference>
<evidence type="ECO:0000256" key="3">
    <source>
        <dbReference type="ARBA" id="ARBA00023172"/>
    </source>
</evidence>
<dbReference type="CDD" id="cd03768">
    <property type="entry name" value="SR_ResInv"/>
    <property type="match status" value="1"/>
</dbReference>
<dbReference type="PATRIC" id="fig|1678637.3.peg.657"/>
<dbReference type="PANTHER" id="PTHR30461:SF2">
    <property type="entry name" value="SERINE RECOMBINASE PINE-RELATED"/>
    <property type="match status" value="1"/>
</dbReference>
<dbReference type="InterPro" id="IPR036162">
    <property type="entry name" value="Resolvase-like_N_sf"/>
</dbReference>
<gene>
    <name evidence="5" type="ORF">AC230_03025</name>
</gene>
<dbReference type="CDD" id="cd00569">
    <property type="entry name" value="HTH_Hin_like"/>
    <property type="match status" value="1"/>
</dbReference>
<dbReference type="Pfam" id="PF24623">
    <property type="entry name" value="Phage_zn_bind_8"/>
    <property type="match status" value="1"/>
</dbReference>
<keyword evidence="6" id="KW-1185">Reference proteome</keyword>
<evidence type="ECO:0000313" key="5">
    <source>
        <dbReference type="EMBL" id="KNB53618.1"/>
    </source>
</evidence>
<dbReference type="PANTHER" id="PTHR30461">
    <property type="entry name" value="DNA-INVERTASE FROM LAMBDOID PROPHAGE"/>
    <property type="match status" value="1"/>
</dbReference>
<sequence length="279" mass="29643">MVVTTNTPAEQVERHPCPKCDAPAGSPCRTGAGKVAANYHTGRFALVPSLKAELTVKTPADRNPGKRWVQGEPVPVVAEAVPGAAIRLGYARCSTVGQELQSQLDMLARADCTRVFSEKISTRVKERPELEKALTLAREFKTAAPNQPVILTVVEMKRLARNAAELMTLSSTLQADGIQLELLSGPLQGVYDPNGAGAIVFAVLAVAAEVEREGIREKTLEGLDTAARKGNHGGRPSVVDDDKLAVARARHAKGESVTAIAKALGISRATLYRHIGESA</sequence>
<evidence type="ECO:0000313" key="6">
    <source>
        <dbReference type="Proteomes" id="UP000037288"/>
    </source>
</evidence>
<dbReference type="SMART" id="SM00857">
    <property type="entry name" value="Resolvase"/>
    <property type="match status" value="1"/>
</dbReference>
<dbReference type="Proteomes" id="UP000037288">
    <property type="component" value="Unassembled WGS sequence"/>
</dbReference>
<reference evidence="6" key="1">
    <citation type="submission" date="2015-07" db="EMBL/GenBank/DDBJ databases">
        <title>Draft genome sequence of Streptomyces sp. CMAA 1322, a bacterium isolated from Caatinga biome, from dry forest semiarid of Brazil.</title>
        <authorList>
            <person name="Santos S.N."/>
            <person name="Gacesa R."/>
            <person name="Taketani R.G."/>
            <person name="Long P.F."/>
            <person name="Melo I.S."/>
        </authorList>
    </citation>
    <scope>NUCLEOTIDE SEQUENCE [LARGE SCALE GENOMIC DNA]</scope>
    <source>
        <strain evidence="6">CMAA 1322</strain>
    </source>
</reference>
<accession>A0A0K9XJX4</accession>
<dbReference type="EMBL" id="LFXA01000002">
    <property type="protein sequence ID" value="KNB53618.1"/>
    <property type="molecule type" value="Genomic_DNA"/>
</dbReference>
<dbReference type="Gene3D" id="1.10.10.60">
    <property type="entry name" value="Homeodomain-like"/>
    <property type="match status" value="1"/>
</dbReference>
<dbReference type="InterPro" id="IPR009057">
    <property type="entry name" value="Homeodomain-like_sf"/>
</dbReference>
<keyword evidence="3" id="KW-0233">DNA recombination</keyword>
<evidence type="ECO:0000259" key="4">
    <source>
        <dbReference type="PROSITE" id="PS51736"/>
    </source>
</evidence>
<comment type="caution">
    <text evidence="5">The sequence shown here is derived from an EMBL/GenBank/DDBJ whole genome shotgun (WGS) entry which is preliminary data.</text>
</comment>
<proteinExistence type="inferred from homology"/>
<protein>
    <recommendedName>
        <fullName evidence="4">Resolvase/invertase-type recombinase catalytic domain-containing protein</fullName>
    </recommendedName>
</protein>
<dbReference type="Gene3D" id="3.40.50.1390">
    <property type="entry name" value="Resolvase, N-terminal catalytic domain"/>
    <property type="match status" value="1"/>
</dbReference>
<dbReference type="SUPFAM" id="SSF53041">
    <property type="entry name" value="Resolvase-like"/>
    <property type="match status" value="1"/>
</dbReference>
<name>A0A0K9XJX4_9ACTN</name>
<dbReference type="Pfam" id="PF02796">
    <property type="entry name" value="HTH_7"/>
    <property type="match status" value="1"/>
</dbReference>
<dbReference type="PROSITE" id="PS51736">
    <property type="entry name" value="RECOMBINASES_3"/>
    <property type="match status" value="1"/>
</dbReference>
<dbReference type="InterPro" id="IPR006120">
    <property type="entry name" value="Resolvase_HTH_dom"/>
</dbReference>
<dbReference type="AlphaFoldDB" id="A0A0K9XJX4"/>
<comment type="similarity">
    <text evidence="1">Belongs to the site-specific recombinase resolvase family.</text>
</comment>
<evidence type="ECO:0000256" key="2">
    <source>
        <dbReference type="ARBA" id="ARBA00023125"/>
    </source>
</evidence>
<dbReference type="SUPFAM" id="SSF46689">
    <property type="entry name" value="Homeodomain-like"/>
    <property type="match status" value="1"/>
</dbReference>
<dbReference type="InterPro" id="IPR056911">
    <property type="entry name" value="Phage_Znf_bind_put"/>
</dbReference>